<dbReference type="Pfam" id="PF25872">
    <property type="entry name" value="HTH_77"/>
    <property type="match status" value="1"/>
</dbReference>
<dbReference type="InterPro" id="IPR001867">
    <property type="entry name" value="OmpR/PhoB-type_DNA-bd"/>
</dbReference>
<keyword evidence="7" id="KW-1185">Reference proteome</keyword>
<dbReference type="SMART" id="SM00028">
    <property type="entry name" value="TPR"/>
    <property type="match status" value="3"/>
</dbReference>
<dbReference type="InterPro" id="IPR019734">
    <property type="entry name" value="TPR_rpt"/>
</dbReference>
<dbReference type="GO" id="GO:0000160">
    <property type="term" value="P:phosphorelay signal transduction system"/>
    <property type="evidence" value="ECO:0007669"/>
    <property type="project" value="InterPro"/>
</dbReference>
<dbReference type="PROSITE" id="PS51755">
    <property type="entry name" value="OMPR_PHOB"/>
    <property type="match status" value="1"/>
</dbReference>
<dbReference type="SMART" id="SM00862">
    <property type="entry name" value="Trans_reg_C"/>
    <property type="match status" value="1"/>
</dbReference>
<accession>A0A7W9L9H2</accession>
<evidence type="ECO:0000256" key="4">
    <source>
        <dbReference type="SAM" id="MobiDB-lite"/>
    </source>
</evidence>
<dbReference type="Pfam" id="PF03704">
    <property type="entry name" value="BTAD"/>
    <property type="match status" value="1"/>
</dbReference>
<proteinExistence type="inferred from homology"/>
<gene>
    <name evidence="6" type="ORF">HD596_002312</name>
</gene>
<dbReference type="PANTHER" id="PTHR47691">
    <property type="entry name" value="REGULATOR-RELATED"/>
    <property type="match status" value="1"/>
</dbReference>
<dbReference type="AlphaFoldDB" id="A0A7W9L9H2"/>
<dbReference type="SUPFAM" id="SSF46894">
    <property type="entry name" value="C-terminal effector domain of the bipartite response regulators"/>
    <property type="match status" value="1"/>
</dbReference>
<evidence type="ECO:0000256" key="1">
    <source>
        <dbReference type="ARBA" id="ARBA00005820"/>
    </source>
</evidence>
<dbReference type="EMBL" id="JACHMB010000001">
    <property type="protein sequence ID" value="MBB5775556.1"/>
    <property type="molecule type" value="Genomic_DNA"/>
</dbReference>
<dbReference type="Pfam" id="PF13424">
    <property type="entry name" value="TPR_12"/>
    <property type="match status" value="1"/>
</dbReference>
<dbReference type="GO" id="GO:0006355">
    <property type="term" value="P:regulation of DNA-templated transcription"/>
    <property type="evidence" value="ECO:0007669"/>
    <property type="project" value="InterPro"/>
</dbReference>
<feature type="domain" description="OmpR/PhoB-type" evidence="5">
    <location>
        <begin position="1"/>
        <end position="90"/>
    </location>
</feature>
<organism evidence="6 7">
    <name type="scientific">Nonomuraea jabiensis</name>
    <dbReference type="NCBI Taxonomy" id="882448"/>
    <lineage>
        <taxon>Bacteria</taxon>
        <taxon>Bacillati</taxon>
        <taxon>Actinomycetota</taxon>
        <taxon>Actinomycetes</taxon>
        <taxon>Streptosporangiales</taxon>
        <taxon>Streptosporangiaceae</taxon>
        <taxon>Nonomuraea</taxon>
    </lineage>
</organism>
<dbReference type="SUPFAM" id="SSF48452">
    <property type="entry name" value="TPR-like"/>
    <property type="match status" value="2"/>
</dbReference>
<dbReference type="SMART" id="SM01043">
    <property type="entry name" value="BTAD"/>
    <property type="match status" value="1"/>
</dbReference>
<sequence length="1087" mass="115306">MQFGILGPLLVRSPGGEPLAIGGPRPRALLALLLLDAGRMVSVERLIDGQYGDRPPTEAANAIQAQISRLRRSLPAGLIEFHGSGYRLAVSPDDVDAHRFERLSREGRKLLAAGRFPGAASSLREALELWRGPALADVADAPFAGPQALRLEELRLSAMEDLMEAELGLPEGSPVAALQDLVAAHPLRERPRGLLMRALEAAGRPSEALTVFDETRRLLADELGTDPSPELAALHLAILRAERHQVRRVAPPAQLNRLVGREEELARLTALRGVRLVTLVGPGGIGKTRLAIEAATHLQHPATTTTPEPPGTTSTGLPRGTATADGAAVWRVREACFVDLSLVDGTGQVAGAVLAALGLREPALHGLPDPTERLVAALAEQDLLLVLDNCEHVLAEVATLARRLLAAAPDLMIMATSREPLGITGEHLVPLAPLPTDPAVKLFAERAAAVRQEFAVGPGNLDAVLRICAALDCLPLAIELAAARMRTFGVEEIATRLAEHDRFRLLSRGDRTAPMRHQTLHAIVEWSWSLLDAEEQALARQFSVFAGGASLEAVERVCGADSADLLADLVDKSLVETDGERYHMLDTIRLFCAERLAEAGEEDRLRAAHAAWFLEFARRTDGLLYSAEQLRGLALLSADNANLQAALRWSVEHDPPAAARLVAALAMYWWLSGRRGQATRHAVRLLDAIGPELGEEYLLVVLHAVPDAESPHWKQAWTVIGSLERPMRCRFGPALWGMLAGPPPPGEAVAVRVIGSDPWSKALGRFSGALLELLSGDVASAERGLESMIAEFGALGERWGKTQGLDWLGLIASWRGEWGRAMGLWQEAVGLLEELGAMEELADVLHRRAEAHWRAGDAPAARADCERAGELARRLGRPEQTAWVSLRLGEMARLEGDLAEASRHLEAALAASETGLFSAHGARSHVLTALGRLAEATGDAPEAARRHAEALAMTLNSPLTTDLAHATEGLAGQCLLDGAGDLAGRALDAGEDPAGPRVLGSAERPAGRGLDGVSVGGGSAERAAVLLGVGVALRGMAVAGDRDVARIAATATDVLGPAGFAAAYSRGASMSRDDALATLIALAGPGH</sequence>
<dbReference type="Gene3D" id="1.25.40.10">
    <property type="entry name" value="Tetratricopeptide repeat domain"/>
    <property type="match status" value="2"/>
</dbReference>
<dbReference type="InterPro" id="IPR005158">
    <property type="entry name" value="BTAD"/>
</dbReference>
<dbReference type="InterPro" id="IPR058852">
    <property type="entry name" value="HTH_77"/>
</dbReference>
<feature type="compositionally biased region" description="Low complexity" evidence="4">
    <location>
        <begin position="301"/>
        <end position="318"/>
    </location>
</feature>
<protein>
    <submittedName>
        <fullName evidence="6">Putative ATPase</fullName>
    </submittedName>
</protein>
<evidence type="ECO:0000256" key="2">
    <source>
        <dbReference type="ARBA" id="ARBA00023125"/>
    </source>
</evidence>
<comment type="similarity">
    <text evidence="1">Belongs to the AfsR/DnrI/RedD regulatory family.</text>
</comment>
<dbReference type="SUPFAM" id="SSF52540">
    <property type="entry name" value="P-loop containing nucleoside triphosphate hydrolases"/>
    <property type="match status" value="1"/>
</dbReference>
<comment type="caution">
    <text evidence="6">The sequence shown here is derived from an EMBL/GenBank/DDBJ whole genome shotgun (WGS) entry which is preliminary data.</text>
</comment>
<dbReference type="RefSeq" id="WP_313043617.1">
    <property type="nucleotide sequence ID" value="NZ_JACHMB010000001.1"/>
</dbReference>
<evidence type="ECO:0000313" key="7">
    <source>
        <dbReference type="Proteomes" id="UP000579153"/>
    </source>
</evidence>
<dbReference type="InterPro" id="IPR036388">
    <property type="entry name" value="WH-like_DNA-bd_sf"/>
</dbReference>
<dbReference type="Proteomes" id="UP000579153">
    <property type="component" value="Unassembled WGS sequence"/>
</dbReference>
<evidence type="ECO:0000259" key="5">
    <source>
        <dbReference type="PROSITE" id="PS51755"/>
    </source>
</evidence>
<dbReference type="CDD" id="cd15831">
    <property type="entry name" value="BTAD"/>
    <property type="match status" value="1"/>
</dbReference>
<dbReference type="InterPro" id="IPR011990">
    <property type="entry name" value="TPR-like_helical_dom_sf"/>
</dbReference>
<dbReference type="InterPro" id="IPR027417">
    <property type="entry name" value="P-loop_NTPase"/>
</dbReference>
<dbReference type="InterPro" id="IPR016032">
    <property type="entry name" value="Sig_transdc_resp-reg_C-effctor"/>
</dbReference>
<dbReference type="GO" id="GO:0003677">
    <property type="term" value="F:DNA binding"/>
    <property type="evidence" value="ECO:0007669"/>
    <property type="project" value="UniProtKB-UniRule"/>
</dbReference>
<evidence type="ECO:0000256" key="3">
    <source>
        <dbReference type="PROSITE-ProRule" id="PRU01091"/>
    </source>
</evidence>
<reference evidence="6 7" key="1">
    <citation type="submission" date="2020-08" db="EMBL/GenBank/DDBJ databases">
        <title>Sequencing the genomes of 1000 actinobacteria strains.</title>
        <authorList>
            <person name="Klenk H.-P."/>
        </authorList>
    </citation>
    <scope>NUCLEOTIDE SEQUENCE [LARGE SCALE GENOMIC DNA]</scope>
    <source>
        <strain evidence="6 7">DSM 45507</strain>
    </source>
</reference>
<feature type="region of interest" description="Disordered" evidence="4">
    <location>
        <begin position="299"/>
        <end position="318"/>
    </location>
</feature>
<feature type="DNA-binding region" description="OmpR/PhoB-type" evidence="3">
    <location>
        <begin position="1"/>
        <end position="90"/>
    </location>
</feature>
<dbReference type="Gene3D" id="1.10.10.10">
    <property type="entry name" value="Winged helix-like DNA-binding domain superfamily/Winged helix DNA-binding domain"/>
    <property type="match status" value="1"/>
</dbReference>
<evidence type="ECO:0000313" key="6">
    <source>
        <dbReference type="EMBL" id="MBB5775556.1"/>
    </source>
</evidence>
<dbReference type="PANTHER" id="PTHR47691:SF3">
    <property type="entry name" value="HTH-TYPE TRANSCRIPTIONAL REGULATOR RV0890C-RELATED"/>
    <property type="match status" value="1"/>
</dbReference>
<keyword evidence="2 3" id="KW-0238">DNA-binding</keyword>
<name>A0A7W9L9H2_9ACTN</name>
<dbReference type="Pfam" id="PF00486">
    <property type="entry name" value="Trans_reg_C"/>
    <property type="match status" value="1"/>
</dbReference>